<dbReference type="InterPro" id="IPR029030">
    <property type="entry name" value="Caspase-like_dom_sf"/>
</dbReference>
<dbReference type="PRINTS" id="PR00376">
    <property type="entry name" value="IL1BCENZYME"/>
</dbReference>
<dbReference type="Pfam" id="PF00656">
    <property type="entry name" value="Peptidase_C14"/>
    <property type="match status" value="1"/>
</dbReference>
<dbReference type="PANTHER" id="PTHR48169">
    <property type="entry name" value="DED DOMAIN-CONTAINING PROTEIN"/>
    <property type="match status" value="1"/>
</dbReference>
<dbReference type="SMART" id="SM00031">
    <property type="entry name" value="DED"/>
    <property type="match status" value="2"/>
</dbReference>
<organism evidence="13 14">
    <name type="scientific">Vombatus ursinus</name>
    <name type="common">Common wombat</name>
    <dbReference type="NCBI Taxonomy" id="29139"/>
    <lineage>
        <taxon>Eukaryota</taxon>
        <taxon>Metazoa</taxon>
        <taxon>Chordata</taxon>
        <taxon>Craniata</taxon>
        <taxon>Vertebrata</taxon>
        <taxon>Euteleostomi</taxon>
        <taxon>Mammalia</taxon>
        <taxon>Metatheria</taxon>
        <taxon>Diprotodontia</taxon>
        <taxon>Vombatidae</taxon>
        <taxon>Vombatus</taxon>
    </lineage>
</organism>
<keyword evidence="4" id="KW-0677">Repeat</keyword>
<dbReference type="InterPro" id="IPR001875">
    <property type="entry name" value="DED_dom"/>
</dbReference>
<dbReference type="RefSeq" id="XP_027729484.1">
    <property type="nucleotide sequence ID" value="XM_027873683.1"/>
</dbReference>
<gene>
    <name evidence="13" type="primary">CASP10</name>
</gene>
<dbReference type="FunFam" id="1.10.533.10:FF:000038">
    <property type="entry name" value="Caspase 10"/>
    <property type="match status" value="1"/>
</dbReference>
<dbReference type="Ensembl" id="ENSVURT00010012836.1">
    <property type="protein sequence ID" value="ENSVURP00010011302.1"/>
    <property type="gene ID" value="ENSVURG00010008731.1"/>
</dbReference>
<evidence type="ECO:0000256" key="6">
    <source>
        <dbReference type="ARBA" id="ARBA00022807"/>
    </source>
</evidence>
<dbReference type="GO" id="GO:0006915">
    <property type="term" value="P:apoptotic process"/>
    <property type="evidence" value="ECO:0007669"/>
    <property type="project" value="UniProtKB-KW"/>
</dbReference>
<feature type="domain" description="Caspase family p20" evidence="12">
    <location>
        <begin position="237"/>
        <end position="360"/>
    </location>
</feature>
<dbReference type="Gene3D" id="1.10.533.10">
    <property type="entry name" value="Death Domain, Fas"/>
    <property type="match status" value="2"/>
</dbReference>
<feature type="region of interest" description="Disordered" evidence="9">
    <location>
        <begin position="181"/>
        <end position="201"/>
    </location>
</feature>
<feature type="domain" description="DED" evidence="10">
    <location>
        <begin position="103"/>
        <end position="176"/>
    </location>
</feature>
<evidence type="ECO:0000259" key="12">
    <source>
        <dbReference type="PROSITE" id="PS50208"/>
    </source>
</evidence>
<sequence length="490" mass="56059">MEDDNNIDFHQKLLSIDEKLELEDLESLKFLCSDLITPKNIEGIKSAHQLFQKFMDEDLLNKEDCFLVAELLFLIKQHYLLQNIGYTKEKVVKELSTKGKISSYRVMLYNLSEEVTKDDFEYIKFLMHKDIPKPLTSFLSLLRHMEKQELLSENNLEMLVKVCQPLSSNLTKRINQYKNEKKESENLLEGHVPEPPLSKAQEEKKLSVASGTAESSQKAFAKESTEEAEQYMMGHRHRGHCIIFNNFQFLTMGFREGSCKDAGELRSVFEWLGFTVTIHDNTTKDEMERILTQCRTNPEHKDSDCFVCCVLTHGESGSVFSSDEKSIAIYDLTSYFMAHRCPGLMDKPKLFFLQACQGMDMQESVPLEADARNANISPPAPKKIPQRCIPKEADFLLGLATVDGCCAIRNKIKGSWYIQALCHQLKRLVPRQEDILTILTVVNDEVSQQADVEGKMKQMPQPAFTLRKRVIFPVPLDAPPPSKENCLTLE</sequence>
<evidence type="ECO:0000256" key="2">
    <source>
        <dbReference type="ARBA" id="ARBA00022670"/>
    </source>
</evidence>
<evidence type="ECO:0000259" key="11">
    <source>
        <dbReference type="PROSITE" id="PS50207"/>
    </source>
</evidence>
<dbReference type="GeneID" id="114051370"/>
<dbReference type="CTD" id="843"/>
<keyword evidence="2" id="KW-0645">Protease</keyword>
<dbReference type="SMART" id="SM00115">
    <property type="entry name" value="CASc"/>
    <property type="match status" value="1"/>
</dbReference>
<evidence type="ECO:0000256" key="1">
    <source>
        <dbReference type="ARBA" id="ARBA00010134"/>
    </source>
</evidence>
<dbReference type="Proteomes" id="UP000314987">
    <property type="component" value="Unassembled WGS sequence"/>
</dbReference>
<keyword evidence="7" id="KW-0865">Zymogen</keyword>
<dbReference type="PROSITE" id="PS50168">
    <property type="entry name" value="DED"/>
    <property type="match status" value="2"/>
</dbReference>
<evidence type="ECO:0000256" key="8">
    <source>
        <dbReference type="RuleBase" id="RU003971"/>
    </source>
</evidence>
<dbReference type="CDD" id="cd00032">
    <property type="entry name" value="CASc"/>
    <property type="match status" value="1"/>
</dbReference>
<dbReference type="Gene3D" id="3.40.50.1460">
    <property type="match status" value="1"/>
</dbReference>
<dbReference type="FunFam" id="1.10.533.10:FF:000016">
    <property type="entry name" value="CASP8 and FADD-like apoptosis regulator"/>
    <property type="match status" value="1"/>
</dbReference>
<evidence type="ECO:0008006" key="15">
    <source>
        <dbReference type="Google" id="ProtNLM"/>
    </source>
</evidence>
<dbReference type="STRING" id="29139.ENSVURP00010011302"/>
<evidence type="ECO:0000313" key="14">
    <source>
        <dbReference type="Proteomes" id="UP000314987"/>
    </source>
</evidence>
<dbReference type="InterPro" id="IPR033139">
    <property type="entry name" value="Caspase_cys_AS"/>
</dbReference>
<dbReference type="GeneTree" id="ENSGT00940000160994"/>
<dbReference type="AlphaFoldDB" id="A0A4X2KQ94"/>
<keyword evidence="5" id="KW-0378">Hydrolase</keyword>
<keyword evidence="14" id="KW-1185">Reference proteome</keyword>
<evidence type="ECO:0000313" key="13">
    <source>
        <dbReference type="Ensembl" id="ENSVURP00010011302.1"/>
    </source>
</evidence>
<feature type="domain" description="DED" evidence="10">
    <location>
        <begin position="8"/>
        <end position="86"/>
    </location>
</feature>
<dbReference type="InterPro" id="IPR015917">
    <property type="entry name" value="Pept_C14A"/>
</dbReference>
<dbReference type="SUPFAM" id="SSF47986">
    <property type="entry name" value="DEATH domain"/>
    <property type="match status" value="2"/>
</dbReference>
<dbReference type="SUPFAM" id="SSF52129">
    <property type="entry name" value="Caspase-like"/>
    <property type="match status" value="1"/>
</dbReference>
<accession>A0A4X2KQ94</accession>
<dbReference type="OMA" id="CRDCISH"/>
<dbReference type="InterPro" id="IPR001309">
    <property type="entry name" value="Pept_C14_p20"/>
</dbReference>
<dbReference type="InterPro" id="IPR011029">
    <property type="entry name" value="DEATH-like_dom_sf"/>
</dbReference>
<feature type="domain" description="Caspase family p10" evidence="11">
    <location>
        <begin position="385"/>
        <end position="472"/>
    </location>
</feature>
<dbReference type="RefSeq" id="XP_027729482.1">
    <property type="nucleotide sequence ID" value="XM_027873681.1"/>
</dbReference>
<reference evidence="13" key="2">
    <citation type="submission" date="2025-08" db="UniProtKB">
        <authorList>
            <consortium name="Ensembl"/>
        </authorList>
    </citation>
    <scope>IDENTIFICATION</scope>
</reference>
<reference evidence="13" key="3">
    <citation type="submission" date="2025-09" db="UniProtKB">
        <authorList>
            <consortium name="Ensembl"/>
        </authorList>
    </citation>
    <scope>IDENTIFICATION</scope>
</reference>
<evidence type="ECO:0000256" key="7">
    <source>
        <dbReference type="ARBA" id="ARBA00023145"/>
    </source>
</evidence>
<dbReference type="FunFam" id="3.40.50.1460:FF:000014">
    <property type="entry name" value="Caspase 10, apoptosis-related cysteine peptidase"/>
    <property type="match status" value="1"/>
</dbReference>
<comment type="similarity">
    <text evidence="1 8">Belongs to the peptidase C14A family.</text>
</comment>
<dbReference type="GO" id="GO:0051604">
    <property type="term" value="P:protein maturation"/>
    <property type="evidence" value="ECO:0007669"/>
    <property type="project" value="UniProtKB-ARBA"/>
</dbReference>
<dbReference type="GO" id="GO:0042981">
    <property type="term" value="P:regulation of apoptotic process"/>
    <property type="evidence" value="ECO:0007669"/>
    <property type="project" value="InterPro"/>
</dbReference>
<keyword evidence="3" id="KW-0053">Apoptosis</keyword>
<evidence type="ECO:0000256" key="4">
    <source>
        <dbReference type="ARBA" id="ARBA00022737"/>
    </source>
</evidence>
<evidence type="ECO:0000256" key="9">
    <source>
        <dbReference type="SAM" id="MobiDB-lite"/>
    </source>
</evidence>
<dbReference type="GO" id="GO:0004197">
    <property type="term" value="F:cysteine-type endopeptidase activity"/>
    <property type="evidence" value="ECO:0007669"/>
    <property type="project" value="InterPro"/>
</dbReference>
<dbReference type="RefSeq" id="XP_027729483.1">
    <property type="nucleotide sequence ID" value="XM_027873682.1"/>
</dbReference>
<evidence type="ECO:0000259" key="10">
    <source>
        <dbReference type="PROSITE" id="PS50168"/>
    </source>
</evidence>
<dbReference type="InterPro" id="IPR002138">
    <property type="entry name" value="Pept_C14_p10"/>
</dbReference>
<dbReference type="PANTHER" id="PTHR48169:SF7">
    <property type="entry name" value="CASPASE 10"/>
    <property type="match status" value="1"/>
</dbReference>
<dbReference type="RefSeq" id="XP_027729485.1">
    <property type="nucleotide sequence ID" value="XM_027873684.1"/>
</dbReference>
<evidence type="ECO:0000256" key="3">
    <source>
        <dbReference type="ARBA" id="ARBA00022703"/>
    </source>
</evidence>
<dbReference type="PROSITE" id="PS50208">
    <property type="entry name" value="CASPASE_P20"/>
    <property type="match status" value="1"/>
</dbReference>
<dbReference type="PROSITE" id="PS50207">
    <property type="entry name" value="CASPASE_P10"/>
    <property type="match status" value="1"/>
</dbReference>
<dbReference type="GO" id="GO:0006508">
    <property type="term" value="P:proteolysis"/>
    <property type="evidence" value="ECO:0007669"/>
    <property type="project" value="UniProtKB-KW"/>
</dbReference>
<dbReference type="InterPro" id="IPR016129">
    <property type="entry name" value="Caspase_his_AS"/>
</dbReference>
<dbReference type="InterPro" id="IPR011600">
    <property type="entry name" value="Pept_C14_caspase"/>
</dbReference>
<dbReference type="PROSITE" id="PS01122">
    <property type="entry name" value="CASPASE_CYS"/>
    <property type="match status" value="1"/>
</dbReference>
<proteinExistence type="inferred from homology"/>
<dbReference type="OrthoDB" id="6114029at2759"/>
<dbReference type="GO" id="GO:0005737">
    <property type="term" value="C:cytoplasm"/>
    <property type="evidence" value="ECO:0007669"/>
    <property type="project" value="UniProtKB-ARBA"/>
</dbReference>
<dbReference type="RefSeq" id="XP_027729481.1">
    <property type="nucleotide sequence ID" value="XM_027873680.1"/>
</dbReference>
<name>A0A4X2KQ94_VOMUR</name>
<dbReference type="Pfam" id="PF01335">
    <property type="entry name" value="DED"/>
    <property type="match status" value="2"/>
</dbReference>
<reference evidence="14" key="1">
    <citation type="submission" date="2018-12" db="EMBL/GenBank/DDBJ databases">
        <authorList>
            <person name="Yazar S."/>
        </authorList>
    </citation>
    <scope>NUCLEOTIDE SEQUENCE [LARGE SCALE GENOMIC DNA]</scope>
</reference>
<evidence type="ECO:0000256" key="5">
    <source>
        <dbReference type="ARBA" id="ARBA00022801"/>
    </source>
</evidence>
<dbReference type="PROSITE" id="PS01121">
    <property type="entry name" value="CASPASE_HIS"/>
    <property type="match status" value="1"/>
</dbReference>
<protein>
    <recommendedName>
        <fullName evidence="15">Caspase 10</fullName>
    </recommendedName>
</protein>
<keyword evidence="6" id="KW-0788">Thiol protease</keyword>